<gene>
    <name evidence="2" type="ORF">SAV14893_020940</name>
</gene>
<dbReference type="InterPro" id="IPR036259">
    <property type="entry name" value="MFS_trans_sf"/>
</dbReference>
<dbReference type="PANTHER" id="PTHR23542:SF1">
    <property type="entry name" value="MAJOR FACILITATOR SUPERFAMILY (MFS) PROFILE DOMAIN-CONTAINING PROTEIN"/>
    <property type="match status" value="1"/>
</dbReference>
<dbReference type="PANTHER" id="PTHR23542">
    <property type="match status" value="1"/>
</dbReference>
<keyword evidence="1" id="KW-1133">Transmembrane helix</keyword>
<dbReference type="EMBL" id="BJHX01000001">
    <property type="protein sequence ID" value="GDY62701.1"/>
    <property type="molecule type" value="Genomic_DNA"/>
</dbReference>
<proteinExistence type="predicted"/>
<evidence type="ECO:0008006" key="4">
    <source>
        <dbReference type="Google" id="ProtNLM"/>
    </source>
</evidence>
<reference evidence="2 3" key="1">
    <citation type="submission" date="2019-04" db="EMBL/GenBank/DDBJ databases">
        <title>Draft genome sequences of Streptomyces avermitilis NBRC 14893.</title>
        <authorList>
            <person name="Komaki H."/>
            <person name="Tamura T."/>
            <person name="Hosoyama A."/>
        </authorList>
    </citation>
    <scope>NUCLEOTIDE SEQUENCE [LARGE SCALE GENOMIC DNA]</scope>
    <source>
        <strain evidence="2 3">NBRC 14893</strain>
    </source>
</reference>
<dbReference type="Proteomes" id="UP000302139">
    <property type="component" value="Unassembled WGS sequence"/>
</dbReference>
<sequence>MSASSARPSYAALLRIPHARRTFTAALVGRLSYGVVSLAMTLTVARGTGSYAVAGTVMALFGAMSVVLSPARAALIDRYGPAVP</sequence>
<feature type="transmembrane region" description="Helical" evidence="1">
    <location>
        <begin position="51"/>
        <end position="68"/>
    </location>
</feature>
<keyword evidence="1" id="KW-0812">Transmembrane</keyword>
<evidence type="ECO:0000256" key="1">
    <source>
        <dbReference type="SAM" id="Phobius"/>
    </source>
</evidence>
<evidence type="ECO:0000313" key="2">
    <source>
        <dbReference type="EMBL" id="GDY62701.1"/>
    </source>
</evidence>
<protein>
    <recommendedName>
        <fullName evidence="4">MFS transporter</fullName>
    </recommendedName>
</protein>
<organism evidence="2 3">
    <name type="scientific">Streptomyces avermitilis</name>
    <dbReference type="NCBI Taxonomy" id="33903"/>
    <lineage>
        <taxon>Bacteria</taxon>
        <taxon>Bacillati</taxon>
        <taxon>Actinomycetota</taxon>
        <taxon>Actinomycetes</taxon>
        <taxon>Kitasatosporales</taxon>
        <taxon>Streptomycetaceae</taxon>
        <taxon>Streptomyces</taxon>
    </lineage>
</organism>
<dbReference type="AlphaFoldDB" id="A0A4D4LM96"/>
<accession>A0A4D4LM96</accession>
<evidence type="ECO:0000313" key="3">
    <source>
        <dbReference type="Proteomes" id="UP000302139"/>
    </source>
</evidence>
<feature type="transmembrane region" description="Helical" evidence="1">
    <location>
        <begin position="23"/>
        <end position="45"/>
    </location>
</feature>
<name>A0A4D4LM96_STRAX</name>
<keyword evidence="1" id="KW-0472">Membrane</keyword>
<dbReference type="SUPFAM" id="SSF103473">
    <property type="entry name" value="MFS general substrate transporter"/>
    <property type="match status" value="1"/>
</dbReference>
<comment type="caution">
    <text evidence="2">The sequence shown here is derived from an EMBL/GenBank/DDBJ whole genome shotgun (WGS) entry which is preliminary data.</text>
</comment>